<dbReference type="SMART" id="SM00174">
    <property type="entry name" value="RHO"/>
    <property type="match status" value="1"/>
</dbReference>
<dbReference type="Gene3D" id="3.40.50.300">
    <property type="entry name" value="P-loop containing nucleotide triphosphate hydrolases"/>
    <property type="match status" value="1"/>
</dbReference>
<dbReference type="SMART" id="SM00175">
    <property type="entry name" value="RAB"/>
    <property type="match status" value="1"/>
</dbReference>
<dbReference type="SMART" id="SM00176">
    <property type="entry name" value="RAN"/>
    <property type="match status" value="1"/>
</dbReference>
<evidence type="ECO:0000256" key="3">
    <source>
        <dbReference type="SAM" id="MobiDB-lite"/>
    </source>
</evidence>
<keyword evidence="5" id="KW-1185">Reference proteome</keyword>
<dbReference type="PROSITE" id="PS51421">
    <property type="entry name" value="RAS"/>
    <property type="match status" value="1"/>
</dbReference>
<dbReference type="PROSITE" id="PS51419">
    <property type="entry name" value="RAB"/>
    <property type="match status" value="1"/>
</dbReference>
<gene>
    <name evidence="4" type="ORF">PEVE_00029404</name>
</gene>
<evidence type="ECO:0000256" key="2">
    <source>
        <dbReference type="ARBA" id="ARBA00022741"/>
    </source>
</evidence>
<protein>
    <recommendedName>
        <fullName evidence="6">Ras-related protein Rab-22A</fullName>
    </recommendedName>
</protein>
<accession>A0ABN8MAM1</accession>
<dbReference type="InterPro" id="IPR027417">
    <property type="entry name" value="P-loop_NTPase"/>
</dbReference>
<keyword evidence="2" id="KW-0547">Nucleotide-binding</keyword>
<evidence type="ECO:0008006" key="6">
    <source>
        <dbReference type="Google" id="ProtNLM"/>
    </source>
</evidence>
<dbReference type="InterPro" id="IPR001806">
    <property type="entry name" value="Small_GTPase"/>
</dbReference>
<dbReference type="NCBIfam" id="TIGR00231">
    <property type="entry name" value="small_GTP"/>
    <property type="match status" value="1"/>
</dbReference>
<evidence type="ECO:0000313" key="4">
    <source>
        <dbReference type="EMBL" id="CAH3026544.1"/>
    </source>
</evidence>
<dbReference type="EMBL" id="CALNXI010000410">
    <property type="protein sequence ID" value="CAH3026544.1"/>
    <property type="molecule type" value="Genomic_DNA"/>
</dbReference>
<dbReference type="CDD" id="cd01860">
    <property type="entry name" value="Rab5_related"/>
    <property type="match status" value="1"/>
</dbReference>
<feature type="compositionally biased region" description="Basic and acidic residues" evidence="3">
    <location>
        <begin position="193"/>
        <end position="204"/>
    </location>
</feature>
<dbReference type="Pfam" id="PF00071">
    <property type="entry name" value="Ras"/>
    <property type="match status" value="1"/>
</dbReference>
<dbReference type="SUPFAM" id="SSF52540">
    <property type="entry name" value="P-loop containing nucleoside triphosphate hydrolases"/>
    <property type="match status" value="1"/>
</dbReference>
<dbReference type="PANTHER" id="PTHR47978">
    <property type="match status" value="1"/>
</dbReference>
<feature type="region of interest" description="Disordered" evidence="3">
    <location>
        <begin position="177"/>
        <end position="213"/>
    </location>
</feature>
<evidence type="ECO:0000313" key="5">
    <source>
        <dbReference type="Proteomes" id="UP001159427"/>
    </source>
</evidence>
<comment type="caution">
    <text evidence="4">The sequence shown here is derived from an EMBL/GenBank/DDBJ whole genome shotgun (WGS) entry which is preliminary data.</text>
</comment>
<evidence type="ECO:0000256" key="1">
    <source>
        <dbReference type="ARBA" id="ARBA00006270"/>
    </source>
</evidence>
<organism evidence="4 5">
    <name type="scientific">Porites evermanni</name>
    <dbReference type="NCBI Taxonomy" id="104178"/>
    <lineage>
        <taxon>Eukaryota</taxon>
        <taxon>Metazoa</taxon>
        <taxon>Cnidaria</taxon>
        <taxon>Anthozoa</taxon>
        <taxon>Hexacorallia</taxon>
        <taxon>Scleractinia</taxon>
        <taxon>Fungiina</taxon>
        <taxon>Poritidae</taxon>
        <taxon>Porites</taxon>
    </lineage>
</organism>
<sequence>MHRAYHTPGGSIREIKLCLLGDAGVGKSCLVHRFVSDSFNASSPPTIGAAFMTKMMIVGDQAFKFNIWDTAGQERFKSLAPLYYRDAAAAILVYDITSDSSFHALKNWIRELQRYGPSDILIAIAGNKCDKTDQREVLEDVAEEFASSVEAIFVETSARTNKNVHWLFEELSRRLPQENADTPTGRQSLVRPKPAEEHPKRSCCSEKQPTPNY</sequence>
<reference evidence="4 5" key="1">
    <citation type="submission" date="2022-05" db="EMBL/GenBank/DDBJ databases">
        <authorList>
            <consortium name="Genoscope - CEA"/>
            <person name="William W."/>
        </authorList>
    </citation>
    <scope>NUCLEOTIDE SEQUENCE [LARGE SCALE GENOMIC DNA]</scope>
</reference>
<comment type="similarity">
    <text evidence="1">Belongs to the small GTPase superfamily. Rab family.</text>
</comment>
<name>A0ABN8MAM1_9CNID</name>
<proteinExistence type="inferred from homology"/>
<dbReference type="InterPro" id="IPR005225">
    <property type="entry name" value="Small_GTP-bd"/>
</dbReference>
<dbReference type="Proteomes" id="UP001159427">
    <property type="component" value="Unassembled WGS sequence"/>
</dbReference>
<dbReference type="PRINTS" id="PR00449">
    <property type="entry name" value="RASTRNSFRMNG"/>
</dbReference>
<dbReference type="SMART" id="SM00173">
    <property type="entry name" value="RAS"/>
    <property type="match status" value="1"/>
</dbReference>